<accession>A0AAX3UFA4</accession>
<evidence type="ECO:0000313" key="3">
    <source>
        <dbReference type="EMBL" id="WGO86378.1"/>
    </source>
</evidence>
<dbReference type="EMBL" id="FMXC01000012">
    <property type="protein sequence ID" value="SDA54628.1"/>
    <property type="molecule type" value="Genomic_DNA"/>
</dbReference>
<evidence type="ECO:0000313" key="2">
    <source>
        <dbReference type="EMBL" id="SDA54628.1"/>
    </source>
</evidence>
<dbReference type="EMBL" id="CP123735">
    <property type="protein sequence ID" value="WGO86378.1"/>
    <property type="molecule type" value="Genomic_DNA"/>
</dbReference>
<dbReference type="AlphaFoldDB" id="A0AAX3UFA4"/>
<proteinExistence type="predicted"/>
<feature type="signal peptide" evidence="1">
    <location>
        <begin position="1"/>
        <end position="22"/>
    </location>
</feature>
<sequence>MKKVVVFLLSLVMLTTGSIVFINDGSNEVQASSLKAYNVPKRYRGHWKNKNCWLTISKRHISGNYFTKHGTTYRWTAKAQRHVSNHIVLCSRYRKGITIGLAGGERSYLVRKGKNLKLYIDTWVETLHR</sequence>
<dbReference type="Proteomes" id="UP001242513">
    <property type="component" value="Chromosome"/>
</dbReference>
<name>A0AAX3UFA4_9LACO</name>
<dbReference type="RefSeq" id="WP_013854093.1">
    <property type="nucleotide sequence ID" value="NZ_CP123735.1"/>
</dbReference>
<gene>
    <name evidence="3" type="ORF">QEJ78_02570</name>
    <name evidence="2" type="ORF">SAMN02983011_01250</name>
</gene>
<keyword evidence="4" id="KW-1185">Reference proteome</keyword>
<keyword evidence="1" id="KW-0732">Signal</keyword>
<organism evidence="3 5">
    <name type="scientific">Lactobacillus kefiranofaciens</name>
    <dbReference type="NCBI Taxonomy" id="267818"/>
    <lineage>
        <taxon>Bacteria</taxon>
        <taxon>Bacillati</taxon>
        <taxon>Bacillota</taxon>
        <taxon>Bacilli</taxon>
        <taxon>Lactobacillales</taxon>
        <taxon>Lactobacillaceae</taxon>
        <taxon>Lactobacillus</taxon>
    </lineage>
</organism>
<feature type="chain" id="PRO_5043354385" evidence="1">
    <location>
        <begin position="23"/>
        <end position="129"/>
    </location>
</feature>
<evidence type="ECO:0000313" key="5">
    <source>
        <dbReference type="Proteomes" id="UP001242513"/>
    </source>
</evidence>
<reference evidence="2 4" key="1">
    <citation type="submission" date="2016-10" db="EMBL/GenBank/DDBJ databases">
        <authorList>
            <person name="Varghese N."/>
            <person name="Submissions S."/>
        </authorList>
    </citation>
    <scope>NUCLEOTIDE SEQUENCE [LARGE SCALE GENOMIC DNA]</scope>
    <source>
        <strain evidence="2 4">ATCC 43761</strain>
    </source>
</reference>
<reference evidence="3" key="2">
    <citation type="journal article" date="2022" name="Food Funct.">
        <title>Lactobacillus kefiranofaciens ZW18 from Kefir enhances the anti-tumor effect of anti-programmed cell death 1 (PD-1) immunotherapy by modulating the gut microbiota.</title>
        <authorList>
            <person name="Zhao J."/>
            <person name="Wang Y."/>
            <person name="Wang J."/>
            <person name="Lv M."/>
            <person name="Zhou C."/>
            <person name="Jia L."/>
            <person name="Geng W."/>
        </authorList>
    </citation>
    <scope>NUCLEOTIDE SEQUENCE</scope>
    <source>
        <strain evidence="3">ZW18</strain>
    </source>
</reference>
<protein>
    <submittedName>
        <fullName evidence="3">Uncharacterized protein</fullName>
    </submittedName>
</protein>
<evidence type="ECO:0000313" key="4">
    <source>
        <dbReference type="Proteomes" id="UP000181860"/>
    </source>
</evidence>
<reference evidence="3" key="3">
    <citation type="submission" date="2023-04" db="EMBL/GenBank/DDBJ databases">
        <authorList>
            <person name="Wang Y."/>
        </authorList>
    </citation>
    <scope>NUCLEOTIDE SEQUENCE</scope>
    <source>
        <strain evidence="3">ZW18</strain>
    </source>
</reference>
<evidence type="ECO:0000256" key="1">
    <source>
        <dbReference type="SAM" id="SignalP"/>
    </source>
</evidence>
<dbReference type="Proteomes" id="UP000181860">
    <property type="component" value="Unassembled WGS sequence"/>
</dbReference>